<sequence>MVFQCMLYCWAKMYYYWLASLKLHTASLTHGNLEHLDSMEPRDWKFETLI</sequence>
<dbReference type="AlphaFoldDB" id="A0A0A9HTC5"/>
<dbReference type="EMBL" id="GBRH01161753">
    <property type="protein sequence ID" value="JAE36143.1"/>
    <property type="molecule type" value="Transcribed_RNA"/>
</dbReference>
<proteinExistence type="predicted"/>
<reference evidence="1" key="1">
    <citation type="submission" date="2014-09" db="EMBL/GenBank/DDBJ databases">
        <authorList>
            <person name="Magalhaes I.L.F."/>
            <person name="Oliveira U."/>
            <person name="Santos F.R."/>
            <person name="Vidigal T.H.D.A."/>
            <person name="Brescovit A.D."/>
            <person name="Santos A.J."/>
        </authorList>
    </citation>
    <scope>NUCLEOTIDE SEQUENCE</scope>
    <source>
        <tissue evidence="1">Shoot tissue taken approximately 20 cm above the soil surface</tissue>
    </source>
</reference>
<accession>A0A0A9HTC5</accession>
<protein>
    <submittedName>
        <fullName evidence="1">Uncharacterized protein</fullName>
    </submittedName>
</protein>
<name>A0A0A9HTC5_ARUDO</name>
<reference evidence="1" key="2">
    <citation type="journal article" date="2015" name="Data Brief">
        <title>Shoot transcriptome of the giant reed, Arundo donax.</title>
        <authorList>
            <person name="Barrero R.A."/>
            <person name="Guerrero F.D."/>
            <person name="Moolhuijzen P."/>
            <person name="Goolsby J.A."/>
            <person name="Tidwell J."/>
            <person name="Bellgard S.E."/>
            <person name="Bellgard M.I."/>
        </authorList>
    </citation>
    <scope>NUCLEOTIDE SEQUENCE</scope>
    <source>
        <tissue evidence="1">Shoot tissue taken approximately 20 cm above the soil surface</tissue>
    </source>
</reference>
<organism evidence="1">
    <name type="scientific">Arundo donax</name>
    <name type="common">Giant reed</name>
    <name type="synonym">Donax arundinaceus</name>
    <dbReference type="NCBI Taxonomy" id="35708"/>
    <lineage>
        <taxon>Eukaryota</taxon>
        <taxon>Viridiplantae</taxon>
        <taxon>Streptophyta</taxon>
        <taxon>Embryophyta</taxon>
        <taxon>Tracheophyta</taxon>
        <taxon>Spermatophyta</taxon>
        <taxon>Magnoliopsida</taxon>
        <taxon>Liliopsida</taxon>
        <taxon>Poales</taxon>
        <taxon>Poaceae</taxon>
        <taxon>PACMAD clade</taxon>
        <taxon>Arundinoideae</taxon>
        <taxon>Arundineae</taxon>
        <taxon>Arundo</taxon>
    </lineage>
</organism>
<evidence type="ECO:0000313" key="1">
    <source>
        <dbReference type="EMBL" id="JAE36143.1"/>
    </source>
</evidence>